<feature type="chain" id="PRO_5013186725" evidence="1">
    <location>
        <begin position="19"/>
        <end position="158"/>
    </location>
</feature>
<reference evidence="2 3" key="1">
    <citation type="journal article" date="2017" name="Syst. Appl. Microbiol.">
        <title>Pseudomonas caspiana sp. nov., a citrus pathogen in the Pseudomonas syringae phylogenetic group.</title>
        <authorList>
            <person name="Busquets A."/>
            <person name="Gomila M."/>
            <person name="Beiki F."/>
            <person name="Mulet M."/>
            <person name="Rahimian H."/>
            <person name="Garcia-Valdes E."/>
            <person name="Lalucat J."/>
        </authorList>
    </citation>
    <scope>NUCLEOTIDE SEQUENCE [LARGE SCALE GENOMIC DNA]</scope>
    <source>
        <strain evidence="2 3">FBF102</strain>
    </source>
</reference>
<dbReference type="Proteomes" id="UP000195440">
    <property type="component" value="Unassembled WGS sequence"/>
</dbReference>
<organism evidence="2 3">
    <name type="scientific">Pseudomonas caspiana</name>
    <dbReference type="NCBI Taxonomy" id="1451454"/>
    <lineage>
        <taxon>Bacteria</taxon>
        <taxon>Pseudomonadati</taxon>
        <taxon>Pseudomonadota</taxon>
        <taxon>Gammaproteobacteria</taxon>
        <taxon>Pseudomonadales</taxon>
        <taxon>Pseudomonadaceae</taxon>
        <taxon>Pseudomonas</taxon>
    </lineage>
</organism>
<protein>
    <submittedName>
        <fullName evidence="2">Uncharacterized protein</fullName>
    </submittedName>
</protein>
<evidence type="ECO:0000313" key="2">
    <source>
        <dbReference type="EMBL" id="OUM74170.1"/>
    </source>
</evidence>
<comment type="caution">
    <text evidence="2">The sequence shown here is derived from an EMBL/GenBank/DDBJ whole genome shotgun (WGS) entry which is preliminary data.</text>
</comment>
<keyword evidence="3" id="KW-1185">Reference proteome</keyword>
<sequence length="158" mass="16330">MWSSALTAISRAFLTANAAAQKSAADKAASQSNAAAQTPQSVDVKLSAAGLARAALSGSANTDITQSGLPDSVQKILTSVRDSQKRLAQSNSELQAAKDDKSLSPDMRQAKAAALQTVSAIYQRQISTSASDLSSVMNALQLNSAGKTKASMLMLARM</sequence>
<evidence type="ECO:0000313" key="3">
    <source>
        <dbReference type="Proteomes" id="UP000195440"/>
    </source>
</evidence>
<dbReference type="EMBL" id="LOHF01000006">
    <property type="protein sequence ID" value="OUM74170.1"/>
    <property type="molecule type" value="Genomic_DNA"/>
</dbReference>
<name>A0A1Y3P2X4_9PSED</name>
<evidence type="ECO:0000256" key="1">
    <source>
        <dbReference type="SAM" id="SignalP"/>
    </source>
</evidence>
<feature type="signal peptide" evidence="1">
    <location>
        <begin position="1"/>
        <end position="18"/>
    </location>
</feature>
<proteinExistence type="predicted"/>
<dbReference type="OrthoDB" id="6903874at2"/>
<accession>A0A1Y3P2X4</accession>
<gene>
    <name evidence="2" type="ORF">AUC60_10175</name>
</gene>
<keyword evidence="1" id="KW-0732">Signal</keyword>
<dbReference type="RefSeq" id="WP_087266372.1">
    <property type="nucleotide sequence ID" value="NZ_JBJGBV010000002.1"/>
</dbReference>
<dbReference type="AlphaFoldDB" id="A0A1Y3P2X4"/>